<sequence>MSPKELSGANMDNLEVKLARRRLLRRARRHLDLFFNPSNSSYPSMDDEEIRARYLTAAPKNMHINQALKNRIQVGDVIIRIIP</sequence>
<name>A0A3S5B0G9_9PLAT</name>
<dbReference type="EMBL" id="CAAALY010109308">
    <property type="protein sequence ID" value="VEL30089.1"/>
    <property type="molecule type" value="Genomic_DNA"/>
</dbReference>
<protein>
    <submittedName>
        <fullName evidence="1">Uncharacterized protein</fullName>
    </submittedName>
</protein>
<accession>A0A3S5B0G9</accession>
<gene>
    <name evidence="1" type="ORF">PXEA_LOCUS23529</name>
</gene>
<evidence type="ECO:0000313" key="2">
    <source>
        <dbReference type="Proteomes" id="UP000784294"/>
    </source>
</evidence>
<reference evidence="1" key="1">
    <citation type="submission" date="2018-11" db="EMBL/GenBank/DDBJ databases">
        <authorList>
            <consortium name="Pathogen Informatics"/>
        </authorList>
    </citation>
    <scope>NUCLEOTIDE SEQUENCE</scope>
</reference>
<comment type="caution">
    <text evidence="1">The sequence shown here is derived from an EMBL/GenBank/DDBJ whole genome shotgun (WGS) entry which is preliminary data.</text>
</comment>
<evidence type="ECO:0000313" key="1">
    <source>
        <dbReference type="EMBL" id="VEL30089.1"/>
    </source>
</evidence>
<dbReference type="Proteomes" id="UP000784294">
    <property type="component" value="Unassembled WGS sequence"/>
</dbReference>
<keyword evidence="2" id="KW-1185">Reference proteome</keyword>
<organism evidence="1 2">
    <name type="scientific">Protopolystoma xenopodis</name>
    <dbReference type="NCBI Taxonomy" id="117903"/>
    <lineage>
        <taxon>Eukaryota</taxon>
        <taxon>Metazoa</taxon>
        <taxon>Spiralia</taxon>
        <taxon>Lophotrochozoa</taxon>
        <taxon>Platyhelminthes</taxon>
        <taxon>Monogenea</taxon>
        <taxon>Polyopisthocotylea</taxon>
        <taxon>Polystomatidea</taxon>
        <taxon>Polystomatidae</taxon>
        <taxon>Protopolystoma</taxon>
    </lineage>
</organism>
<dbReference type="AlphaFoldDB" id="A0A3S5B0G9"/>
<proteinExistence type="predicted"/>